<sequence length="316" mass="34495">MQTRAPEEPEVREFSAEVVGVDDRTVTLDHTYFYAESGGQPADRGTLDGTRVADVQKGEETVRHTLASVPEFDVGDTVTGVIDDDFRTYCMRAHTASHVLYGAGRRLLEDLGYGGFDISGEKVRVDFTTSTDIDDETLVELERLTNRTVWDSRGVGWEAVPTEEATAREDVAFNTKTEEGVMDDADTVRIVDIDGWDVAACGGTHVSNTREIGPVTVLDRSNPGEGLTRVEFAVGPSGIDRGADRHRALRETAAALETNVDDLAETAAAIRTERDDLEARVRDLERAAVSDAIDDFETVTRGDTSWRLGVLDGVDP</sequence>
<dbReference type="Pfam" id="PF01411">
    <property type="entry name" value="tRNA-synt_2c"/>
    <property type="match status" value="1"/>
</dbReference>
<feature type="coiled-coil region" evidence="10">
    <location>
        <begin position="246"/>
        <end position="287"/>
    </location>
</feature>
<dbReference type="GO" id="GO:0005524">
    <property type="term" value="F:ATP binding"/>
    <property type="evidence" value="ECO:0007669"/>
    <property type="project" value="UniProtKB-KW"/>
</dbReference>
<keyword evidence="3" id="KW-0436">Ligase</keyword>
<evidence type="ECO:0000256" key="6">
    <source>
        <dbReference type="ARBA" id="ARBA00022840"/>
    </source>
</evidence>
<evidence type="ECO:0000256" key="7">
    <source>
        <dbReference type="ARBA" id="ARBA00022884"/>
    </source>
</evidence>
<keyword evidence="8" id="KW-0648">Protein biosynthesis</keyword>
<dbReference type="InterPro" id="IPR012947">
    <property type="entry name" value="tRNA_SAD"/>
</dbReference>
<evidence type="ECO:0000313" key="12">
    <source>
        <dbReference type="EMBL" id="MFD1597384.1"/>
    </source>
</evidence>
<dbReference type="Gene3D" id="3.30.980.10">
    <property type="entry name" value="Threonyl-trna Synthetase, Chain A, domain 2"/>
    <property type="match status" value="1"/>
</dbReference>
<keyword evidence="4" id="KW-0547">Nucleotide-binding</keyword>
<dbReference type="RefSeq" id="WP_390276468.1">
    <property type="nucleotide sequence ID" value="NZ_JBHUDK010000001.1"/>
</dbReference>
<dbReference type="EMBL" id="JBHUDK010000001">
    <property type="protein sequence ID" value="MFD1597384.1"/>
    <property type="molecule type" value="Genomic_DNA"/>
</dbReference>
<dbReference type="PANTHER" id="PTHR11777:SF9">
    <property type="entry name" value="ALANINE--TRNA LIGASE, CYTOPLASMIC"/>
    <property type="match status" value="1"/>
</dbReference>
<evidence type="ECO:0000313" key="13">
    <source>
        <dbReference type="Proteomes" id="UP001597085"/>
    </source>
</evidence>
<keyword evidence="5" id="KW-0862">Zinc</keyword>
<dbReference type="PANTHER" id="PTHR11777">
    <property type="entry name" value="ALANYL-TRNA SYNTHETASE"/>
    <property type="match status" value="1"/>
</dbReference>
<dbReference type="GO" id="GO:0002161">
    <property type="term" value="F:aminoacyl-tRNA deacylase activity"/>
    <property type="evidence" value="ECO:0007669"/>
    <property type="project" value="UniProtKB-ARBA"/>
</dbReference>
<dbReference type="InterPro" id="IPR018163">
    <property type="entry name" value="Thr/Ala-tRNA-synth_IIc_edit"/>
</dbReference>
<dbReference type="SUPFAM" id="SSF55186">
    <property type="entry name" value="ThrRS/AlaRS common domain"/>
    <property type="match status" value="1"/>
</dbReference>
<dbReference type="InterPro" id="IPR018165">
    <property type="entry name" value="Ala-tRNA-synth_IIc_core"/>
</dbReference>
<dbReference type="Pfam" id="PF07973">
    <property type="entry name" value="tRNA_SAD"/>
    <property type="match status" value="1"/>
</dbReference>
<dbReference type="InterPro" id="IPR009000">
    <property type="entry name" value="Transl_B-barrel_sf"/>
</dbReference>
<dbReference type="GO" id="GO:0000049">
    <property type="term" value="F:tRNA binding"/>
    <property type="evidence" value="ECO:0007669"/>
    <property type="project" value="UniProtKB-KW"/>
</dbReference>
<name>A0ABD6CHM6_9EURY</name>
<evidence type="ECO:0000256" key="1">
    <source>
        <dbReference type="ARBA" id="ARBA00008226"/>
    </source>
</evidence>
<accession>A0ABD6CHM6</accession>
<gene>
    <name evidence="12" type="ORF">ACFSBX_00150</name>
</gene>
<comment type="caution">
    <text evidence="12">The sequence shown here is derived from an EMBL/GenBank/DDBJ whole genome shotgun (WGS) entry which is preliminary data.</text>
</comment>
<keyword evidence="2" id="KW-0820">tRNA-binding</keyword>
<keyword evidence="9" id="KW-0030">Aminoacyl-tRNA synthetase</keyword>
<proteinExistence type="inferred from homology"/>
<dbReference type="Gene3D" id="2.40.30.130">
    <property type="match status" value="1"/>
</dbReference>
<evidence type="ECO:0000256" key="8">
    <source>
        <dbReference type="ARBA" id="ARBA00022917"/>
    </source>
</evidence>
<evidence type="ECO:0000256" key="4">
    <source>
        <dbReference type="ARBA" id="ARBA00022741"/>
    </source>
</evidence>
<keyword evidence="7" id="KW-0694">RNA-binding</keyword>
<feature type="non-terminal residue" evidence="12">
    <location>
        <position position="316"/>
    </location>
</feature>
<dbReference type="SUPFAM" id="SSF50447">
    <property type="entry name" value="Translation proteins"/>
    <property type="match status" value="1"/>
</dbReference>
<evidence type="ECO:0000256" key="2">
    <source>
        <dbReference type="ARBA" id="ARBA00022555"/>
    </source>
</evidence>
<comment type="similarity">
    <text evidence="1">Belongs to the class-II aminoacyl-tRNA synthetase family.</text>
</comment>
<evidence type="ECO:0000256" key="10">
    <source>
        <dbReference type="SAM" id="Coils"/>
    </source>
</evidence>
<evidence type="ECO:0000256" key="5">
    <source>
        <dbReference type="ARBA" id="ARBA00022833"/>
    </source>
</evidence>
<keyword evidence="13" id="KW-1185">Reference proteome</keyword>
<evidence type="ECO:0000259" key="11">
    <source>
        <dbReference type="PROSITE" id="PS50860"/>
    </source>
</evidence>
<keyword evidence="10" id="KW-0175">Coiled coil</keyword>
<dbReference type="AlphaFoldDB" id="A0ABD6CHM6"/>
<reference evidence="12 13" key="1">
    <citation type="journal article" date="2019" name="Int. J. Syst. Evol. Microbiol.">
        <title>The Global Catalogue of Microorganisms (GCM) 10K type strain sequencing project: providing services to taxonomists for standard genome sequencing and annotation.</title>
        <authorList>
            <consortium name="The Broad Institute Genomics Platform"/>
            <consortium name="The Broad Institute Genome Sequencing Center for Infectious Disease"/>
            <person name="Wu L."/>
            <person name="Ma J."/>
        </authorList>
    </citation>
    <scope>NUCLEOTIDE SEQUENCE [LARGE SCALE GENOMIC DNA]</scope>
    <source>
        <strain evidence="12 13">CGMCC 1.12121</strain>
    </source>
</reference>
<feature type="domain" description="Alanyl-transfer RNA synthetases family profile" evidence="11">
    <location>
        <begin position="1"/>
        <end position="244"/>
    </location>
</feature>
<dbReference type="InterPro" id="IPR018164">
    <property type="entry name" value="Ala-tRNA-synth_IIc_N"/>
</dbReference>
<evidence type="ECO:0000256" key="3">
    <source>
        <dbReference type="ARBA" id="ARBA00022598"/>
    </source>
</evidence>
<dbReference type="PROSITE" id="PS50860">
    <property type="entry name" value="AA_TRNA_LIGASE_II_ALA"/>
    <property type="match status" value="1"/>
</dbReference>
<organism evidence="12 13">
    <name type="scientific">Halobellus rarus</name>
    <dbReference type="NCBI Taxonomy" id="1126237"/>
    <lineage>
        <taxon>Archaea</taxon>
        <taxon>Methanobacteriati</taxon>
        <taxon>Methanobacteriota</taxon>
        <taxon>Stenosarchaea group</taxon>
        <taxon>Halobacteria</taxon>
        <taxon>Halobacteriales</taxon>
        <taxon>Haloferacaceae</taxon>
        <taxon>Halobellus</taxon>
    </lineage>
</organism>
<dbReference type="GO" id="GO:0004812">
    <property type="term" value="F:aminoacyl-tRNA ligase activity"/>
    <property type="evidence" value="ECO:0007669"/>
    <property type="project" value="UniProtKB-KW"/>
</dbReference>
<dbReference type="SMART" id="SM00863">
    <property type="entry name" value="tRNA_SAD"/>
    <property type="match status" value="1"/>
</dbReference>
<protein>
    <submittedName>
        <fullName evidence="12">Alanyl-tRNA editing protein</fullName>
    </submittedName>
</protein>
<keyword evidence="6" id="KW-0067">ATP-binding</keyword>
<evidence type="ECO:0000256" key="9">
    <source>
        <dbReference type="ARBA" id="ARBA00023146"/>
    </source>
</evidence>
<dbReference type="InterPro" id="IPR050058">
    <property type="entry name" value="Ala-tRNA_ligase"/>
</dbReference>
<dbReference type="GO" id="GO:0006412">
    <property type="term" value="P:translation"/>
    <property type="evidence" value="ECO:0007669"/>
    <property type="project" value="UniProtKB-KW"/>
</dbReference>
<dbReference type="Proteomes" id="UP001597085">
    <property type="component" value="Unassembled WGS sequence"/>
</dbReference>